<dbReference type="Proteomes" id="UP000321085">
    <property type="component" value="Unassembled WGS sequence"/>
</dbReference>
<reference evidence="1 2" key="1">
    <citation type="submission" date="2019-07" db="EMBL/GenBank/DDBJ databases">
        <title>Whole genome shotgun sequence of Microvirga aerophila NBRC 106136.</title>
        <authorList>
            <person name="Hosoyama A."/>
            <person name="Uohara A."/>
            <person name="Ohji S."/>
            <person name="Ichikawa N."/>
        </authorList>
    </citation>
    <scope>NUCLEOTIDE SEQUENCE [LARGE SCALE GENOMIC DNA]</scope>
    <source>
        <strain evidence="1 2">NBRC 106136</strain>
    </source>
</reference>
<keyword evidence="2" id="KW-1185">Reference proteome</keyword>
<evidence type="ECO:0000313" key="1">
    <source>
        <dbReference type="EMBL" id="GEO18071.1"/>
    </source>
</evidence>
<name>A0A512C1J0_9HYPH</name>
<comment type="caution">
    <text evidence="1">The sequence shown here is derived from an EMBL/GenBank/DDBJ whole genome shotgun (WGS) entry which is preliminary data.</text>
</comment>
<sequence length="97" mass="10616">MSPITKAREAVRQAGEQYGRRAAEIGSSLSEATVPQDTNHAHIRVVLQHIDKQAEKLIGKGMAAELVQLWTAAATQAATERMHELFPLIKASKRSVN</sequence>
<dbReference type="RefSeq" id="WP_147022836.1">
    <property type="nucleotide sequence ID" value="NZ_BJYU01000150.1"/>
</dbReference>
<organism evidence="1 2">
    <name type="scientific">Microvirga aerophila</name>
    <dbReference type="NCBI Taxonomy" id="670291"/>
    <lineage>
        <taxon>Bacteria</taxon>
        <taxon>Pseudomonadati</taxon>
        <taxon>Pseudomonadota</taxon>
        <taxon>Alphaproteobacteria</taxon>
        <taxon>Hyphomicrobiales</taxon>
        <taxon>Methylobacteriaceae</taxon>
        <taxon>Microvirga</taxon>
    </lineage>
</organism>
<evidence type="ECO:0000313" key="2">
    <source>
        <dbReference type="Proteomes" id="UP000321085"/>
    </source>
</evidence>
<dbReference type="EMBL" id="BJYU01000150">
    <property type="protein sequence ID" value="GEO18071.1"/>
    <property type="molecule type" value="Genomic_DNA"/>
</dbReference>
<dbReference type="AlphaFoldDB" id="A0A512C1J0"/>
<accession>A0A512C1J0</accession>
<gene>
    <name evidence="1" type="ORF">MAE02_57670</name>
</gene>
<proteinExistence type="predicted"/>
<protein>
    <submittedName>
        <fullName evidence="1">Uncharacterized protein</fullName>
    </submittedName>
</protein>